<keyword evidence="2" id="KW-0326">Glycosidase</keyword>
<dbReference type="InterPro" id="IPR005122">
    <property type="entry name" value="Uracil-DNA_glycosylase-like"/>
</dbReference>
<dbReference type="CDD" id="cd10032">
    <property type="entry name" value="UDG-F6_HDG"/>
    <property type="match status" value="1"/>
</dbReference>
<evidence type="ECO:0000259" key="1">
    <source>
        <dbReference type="SMART" id="SM00986"/>
    </source>
</evidence>
<dbReference type="SMART" id="SM00986">
    <property type="entry name" value="UDG"/>
    <property type="match status" value="1"/>
</dbReference>
<dbReference type="AlphaFoldDB" id="A0A975IUI4"/>
<dbReference type="NCBIfam" id="TIGR04274">
    <property type="entry name" value="hypoxanDNAglyco"/>
    <property type="match status" value="1"/>
</dbReference>
<dbReference type="KEGG" id="caul:KCG34_14365"/>
<dbReference type="RefSeq" id="WP_211936333.1">
    <property type="nucleotide sequence ID" value="NZ_CP073078.1"/>
</dbReference>
<dbReference type="Gene3D" id="3.40.470.10">
    <property type="entry name" value="Uracil-DNA glycosylase-like domain"/>
    <property type="match status" value="1"/>
</dbReference>
<accession>A0A975IUI4</accession>
<keyword evidence="2" id="KW-0378">Hydrolase</keyword>
<organism evidence="2 3">
    <name type="scientific">Phenylobacterium montanum</name>
    <dbReference type="NCBI Taxonomy" id="2823693"/>
    <lineage>
        <taxon>Bacteria</taxon>
        <taxon>Pseudomonadati</taxon>
        <taxon>Pseudomonadota</taxon>
        <taxon>Alphaproteobacteria</taxon>
        <taxon>Caulobacterales</taxon>
        <taxon>Caulobacteraceae</taxon>
        <taxon>Phenylobacterium</taxon>
    </lineage>
</organism>
<evidence type="ECO:0000313" key="3">
    <source>
        <dbReference type="Proteomes" id="UP000676409"/>
    </source>
</evidence>
<gene>
    <name evidence="2" type="ORF">KCG34_14365</name>
</gene>
<proteinExistence type="predicted"/>
<feature type="domain" description="Uracil-DNA glycosylase-like" evidence="1">
    <location>
        <begin position="6"/>
        <end position="158"/>
    </location>
</feature>
<dbReference type="InterPro" id="IPR036895">
    <property type="entry name" value="Uracil-DNA_glycosylase-like_sf"/>
</dbReference>
<dbReference type="SUPFAM" id="SSF52141">
    <property type="entry name" value="Uracil-DNA glycosylase-like"/>
    <property type="match status" value="1"/>
</dbReference>
<protein>
    <submittedName>
        <fullName evidence="2">DNA-deoxyinosine glycosylase</fullName>
        <ecNumber evidence="2">3.2.2.15</ecNumber>
    </submittedName>
</protein>
<reference evidence="2" key="1">
    <citation type="submission" date="2021-04" db="EMBL/GenBank/DDBJ databases">
        <title>The complete genome sequence of Caulobacter sp. S6.</title>
        <authorList>
            <person name="Tang Y."/>
            <person name="Ouyang W."/>
            <person name="Liu Q."/>
            <person name="Huang B."/>
            <person name="Guo Z."/>
            <person name="Lei P."/>
        </authorList>
    </citation>
    <scope>NUCLEOTIDE SEQUENCE</scope>
    <source>
        <strain evidence="2">S6</strain>
    </source>
</reference>
<evidence type="ECO:0000313" key="2">
    <source>
        <dbReference type="EMBL" id="QUD86281.1"/>
    </source>
</evidence>
<dbReference type="Proteomes" id="UP000676409">
    <property type="component" value="Chromosome"/>
</dbReference>
<dbReference type="Pfam" id="PF03167">
    <property type="entry name" value="UDG"/>
    <property type="match status" value="1"/>
</dbReference>
<dbReference type="EC" id="3.2.2.15" evidence="2"/>
<name>A0A975IUI4_9CAUL</name>
<dbReference type="EMBL" id="CP073078">
    <property type="protein sequence ID" value="QUD86281.1"/>
    <property type="molecule type" value="Genomic_DNA"/>
</dbReference>
<keyword evidence="3" id="KW-1185">Reference proteome</keyword>
<dbReference type="GO" id="GO:0033958">
    <property type="term" value="F:DNA-deoxyinosine glycosylase activity"/>
    <property type="evidence" value="ECO:0007669"/>
    <property type="project" value="UniProtKB-EC"/>
</dbReference>
<dbReference type="SMART" id="SM00987">
    <property type="entry name" value="UreE_C"/>
    <property type="match status" value="1"/>
</dbReference>
<dbReference type="InterPro" id="IPR026353">
    <property type="entry name" value="Hypoxan-DNA_Glyclase"/>
</dbReference>
<sequence>MKASFPPVVDAGVRILVLGSLPGEMSLAAAQYYANPRNQFWRLMQAVTGRPLLGAAYAERLAQLLSAHVGLWDAIAIAERRGSLDGAIRNAAANTLADLVASLPTLRAVAFNGAKAAAIGRKELGQPDGLALIDLPSSSPAHARVSFEGKLAAWMALKPYLAS</sequence>